<feature type="transmembrane region" description="Helical" evidence="7">
    <location>
        <begin position="329"/>
        <end position="353"/>
    </location>
</feature>
<dbReference type="InterPro" id="IPR013525">
    <property type="entry name" value="ABC2_TM"/>
</dbReference>
<feature type="transmembrane region" description="Helical" evidence="7">
    <location>
        <begin position="289"/>
        <end position="317"/>
    </location>
</feature>
<dbReference type="InterPro" id="IPR026082">
    <property type="entry name" value="ABCA"/>
</dbReference>
<dbReference type="SUPFAM" id="SSF52540">
    <property type="entry name" value="P-loop containing nucleoside triphosphate hydrolases"/>
    <property type="match status" value="2"/>
</dbReference>
<evidence type="ECO:0000313" key="11">
    <source>
        <dbReference type="RefSeq" id="XP_022239458.1"/>
    </source>
</evidence>
<feature type="transmembrane region" description="Helical" evidence="7">
    <location>
        <begin position="1147"/>
        <end position="1172"/>
    </location>
</feature>
<dbReference type="InterPro" id="IPR003439">
    <property type="entry name" value="ABC_transporter-like_ATP-bd"/>
</dbReference>
<evidence type="ECO:0000259" key="8">
    <source>
        <dbReference type="PROSITE" id="PS50893"/>
    </source>
</evidence>
<keyword evidence="9" id="KW-1185">Reference proteome</keyword>
<dbReference type="PROSITE" id="PS50893">
    <property type="entry name" value="ABC_TRANSPORTER_2"/>
    <property type="match status" value="2"/>
</dbReference>
<dbReference type="InterPro" id="IPR017871">
    <property type="entry name" value="ABC_transporter-like_CS"/>
</dbReference>
<dbReference type="GeneID" id="106457734"/>
<feature type="transmembrane region" description="Helical" evidence="7">
    <location>
        <begin position="466"/>
        <end position="485"/>
    </location>
</feature>
<evidence type="ECO:0000256" key="6">
    <source>
        <dbReference type="ARBA" id="ARBA00023136"/>
    </source>
</evidence>
<feature type="domain" description="ABC transporter" evidence="8">
    <location>
        <begin position="1374"/>
        <end position="1605"/>
    </location>
</feature>
<feature type="transmembrane region" description="Helical" evidence="7">
    <location>
        <begin position="1212"/>
        <end position="1232"/>
    </location>
</feature>
<keyword evidence="4" id="KW-0067">ATP-binding</keyword>
<accession>A0ABM1S753</accession>
<dbReference type="Proteomes" id="UP000694941">
    <property type="component" value="Unplaced"/>
</dbReference>
<gene>
    <name evidence="10 11" type="primary">LOC106457734</name>
</gene>
<dbReference type="RefSeq" id="XP_022239457.1">
    <property type="nucleotide sequence ID" value="XM_022383749.1"/>
</dbReference>
<organism evidence="9 11">
    <name type="scientific">Limulus polyphemus</name>
    <name type="common">Atlantic horseshoe crab</name>
    <dbReference type="NCBI Taxonomy" id="6850"/>
    <lineage>
        <taxon>Eukaryota</taxon>
        <taxon>Metazoa</taxon>
        <taxon>Ecdysozoa</taxon>
        <taxon>Arthropoda</taxon>
        <taxon>Chelicerata</taxon>
        <taxon>Merostomata</taxon>
        <taxon>Xiphosura</taxon>
        <taxon>Limulidae</taxon>
        <taxon>Limulus</taxon>
    </lineage>
</organism>
<dbReference type="SMART" id="SM00382">
    <property type="entry name" value="AAA"/>
    <property type="match status" value="2"/>
</dbReference>
<dbReference type="RefSeq" id="XP_022239458.1">
    <property type="nucleotide sequence ID" value="XM_022383750.1"/>
</dbReference>
<feature type="domain" description="ABC transporter" evidence="8">
    <location>
        <begin position="517"/>
        <end position="750"/>
    </location>
</feature>
<dbReference type="InterPro" id="IPR027417">
    <property type="entry name" value="P-loop_NTPase"/>
</dbReference>
<sequence>MGVIQQFLLLIWKGLLLRRRHYIVTGFEVIIPLLLSALLAYLRTLGPTNTDIGTPGKHNATIFKPVNPLTLNSAFIDYSQSNKTFFYCPQKQGNKRLLEKAFSKIKKSSMGFRTPNLQGVDSEKDIELQASKAYAESKYDSYFIGGIVFEDTSDSSHDLTYKLRLPNWMYRFQTSKTYPPFSDPGPNTYDEYKYSGFLCLQSAVALSHVEMLQEDEKGMKENLSFTTEIQQYPYPPYFESSFNIATLIPTMIITGLIILVPVIVRRIVAEKSNGAKEMMRMMGLNDWCYWSATFFNNFLVMLFISAFITILFKINFIKDIAVLSHTDGFLLFIILLLYSAATVLFCITISTFFNKPVVSVIVTIILWQCTYSVPQNLMDPYGGSKYSDISLSQKLASCLLPNMALHWAVRVMSTLESFKEGATWANLGKAALPEDNLTLGAIMGMMVASLVVYGVITWYVDAVWPWQFGIPKPVYFPFMLSYWGFRKPNFKYHEIELEDTSKTTYFEENPVEQNPGITISHLSKVFGWGSRRKNAVNNVSLNIYKGQITALLGHNGAGKTTTMNMLTGLYPPTAGTASINGYDILTDTKRARRSLGLCPQHNVLYNDLTVEEHLKLFVGLKGCSWNDIQKEVDNILHLLDLQNKRHDLAEKLSGGMKRKLSLGIAMIGKSEVLILDEPTSGMDPSARRVIWDILQNIRQTRTILFTTHYMEEADTLGDRIAIMADGKLQCCGSPVFLKKKFGAGYYLRIAKGDLCEMDQVTQVVQKHVTDAYLEDSMNTELLYSLASNQTSSFPSLFHELEKSKDKLGITAIGVSVTTMEDVFMKVGQIAEETVKESDFSNKSNRPLQCSENISVMQRSDLPKLTGLKLFFQQLKGLLIKRFHYTKRHWVLALFQLVLPILIICLMMWIDKLTSGGLSNDSPPLRLDLKGSFGYTKGFYGYTGNMDPKWITLYKQTLEHAGVKVKENVSDPNKYLLEIGEDDFSSFVKKHMVGGVFKSSDNILKLTSWYNGEPYHVAAMSLNLMHTTMLRYVTEVDTASITVVNHPLTGSTIDTINNIAAAFVSRLLCTIFLPIAFTFFSSAFILFPVQERISKAKLIQLMTGIQGITYWVMNFVWDFSIHFVCSVLILIPFFAYDPNNVYSGQSESIGAVFLLMLLYGFASIPLSYIFSFIPKSPSTGFVLLAIINIMGGMILSITCLMMETTDNMLEKTVNILCWVFRFIPNFALTWGFGNINRISQGNSLCDKLTKENMKDICPSIIIMNTSPTITKCCNYLFHNNGSIPRTNPITWDKNGCGRDMLTLFISGIILFSLLLFMETNLARFWYQFKAAVKKTQNLVFSGSYTTYVDQDVDVTQEQDRIEDLLQQGQVASEALVVTKLTKYFSTLCAVDRLTLGVHKKECFGLLGINGAGKTTTFRMLTGDLMLTEGNAYIGEYSLRQDLKKFQEHIGYCPQFDALIDKLTGREMLYLFARLRGVPETLISHTVTELIEMIDLKQHAEKVTEKYSGGNRRKLSLALALIGTPKVAFLDEPTSGVDPVARRKIWTALETIRASSGMAVVLTTHSMEECEALCSRLAIMVNGQFRCLGGIQYLKSKFGQGSTLIVKLEREKALDSNVISYVQEFVREKFPGSVLKDIHQGMLHYHITDNSIPLSYIFSVMEDARQELHLEDYLVSDTTLEQIFLAFARSQRIVAESK</sequence>
<feature type="transmembrane region" description="Helical" evidence="7">
    <location>
        <begin position="21"/>
        <end position="42"/>
    </location>
</feature>
<name>A0ABM1S753_LIMPO</name>
<dbReference type="CDD" id="cd03263">
    <property type="entry name" value="ABC_subfamily_A"/>
    <property type="match status" value="2"/>
</dbReference>
<evidence type="ECO:0000256" key="1">
    <source>
        <dbReference type="ARBA" id="ARBA00004141"/>
    </source>
</evidence>
<evidence type="ECO:0000313" key="10">
    <source>
        <dbReference type="RefSeq" id="XP_022239457.1"/>
    </source>
</evidence>
<evidence type="ECO:0000256" key="7">
    <source>
        <dbReference type="SAM" id="Phobius"/>
    </source>
</evidence>
<feature type="transmembrane region" description="Helical" evidence="7">
    <location>
        <begin position="437"/>
        <end position="460"/>
    </location>
</feature>
<dbReference type="PANTHER" id="PTHR19229:SF250">
    <property type="entry name" value="ABC TRANSPORTER DOMAIN-CONTAINING PROTEIN-RELATED"/>
    <property type="match status" value="1"/>
</dbReference>
<evidence type="ECO:0000256" key="3">
    <source>
        <dbReference type="ARBA" id="ARBA00022741"/>
    </source>
</evidence>
<keyword evidence="2 7" id="KW-0812">Transmembrane</keyword>
<feature type="transmembrane region" description="Helical" evidence="7">
    <location>
        <begin position="1178"/>
        <end position="1200"/>
    </location>
</feature>
<keyword evidence="5 7" id="KW-1133">Transmembrane helix</keyword>
<feature type="transmembrane region" description="Helical" evidence="7">
    <location>
        <begin position="1299"/>
        <end position="1316"/>
    </location>
</feature>
<dbReference type="InterPro" id="IPR003593">
    <property type="entry name" value="AAA+_ATPase"/>
</dbReference>
<proteinExistence type="predicted"/>
<evidence type="ECO:0000256" key="5">
    <source>
        <dbReference type="ARBA" id="ARBA00022989"/>
    </source>
</evidence>
<dbReference type="Gene3D" id="3.40.50.300">
    <property type="entry name" value="P-loop containing nucleotide triphosphate hydrolases"/>
    <property type="match status" value="2"/>
</dbReference>
<reference evidence="10 11" key="1">
    <citation type="submission" date="2025-05" db="UniProtKB">
        <authorList>
            <consortium name="RefSeq"/>
        </authorList>
    </citation>
    <scope>IDENTIFICATION</scope>
    <source>
        <tissue evidence="10 11">Muscle</tissue>
    </source>
</reference>
<evidence type="ECO:0000256" key="4">
    <source>
        <dbReference type="ARBA" id="ARBA00022840"/>
    </source>
</evidence>
<dbReference type="Pfam" id="PF12698">
    <property type="entry name" value="ABC2_membrane_3"/>
    <property type="match status" value="2"/>
</dbReference>
<feature type="transmembrane region" description="Helical" evidence="7">
    <location>
        <begin position="1118"/>
        <end position="1135"/>
    </location>
</feature>
<dbReference type="PANTHER" id="PTHR19229">
    <property type="entry name" value="ATP-BINDING CASSETTE TRANSPORTER SUBFAMILY A ABCA"/>
    <property type="match status" value="1"/>
</dbReference>
<dbReference type="PROSITE" id="PS00211">
    <property type="entry name" value="ABC_TRANSPORTER_1"/>
    <property type="match status" value="2"/>
</dbReference>
<feature type="transmembrane region" description="Helical" evidence="7">
    <location>
        <begin position="247"/>
        <end position="268"/>
    </location>
</feature>
<evidence type="ECO:0000256" key="2">
    <source>
        <dbReference type="ARBA" id="ARBA00022692"/>
    </source>
</evidence>
<keyword evidence="6 7" id="KW-0472">Membrane</keyword>
<feature type="transmembrane region" description="Helical" evidence="7">
    <location>
        <begin position="1070"/>
        <end position="1088"/>
    </location>
</feature>
<feature type="transmembrane region" description="Helical" evidence="7">
    <location>
        <begin position="889"/>
        <end position="909"/>
    </location>
</feature>
<protein>
    <submittedName>
        <fullName evidence="10 11">ATP-binding cassette sub-family A member 1-like</fullName>
    </submittedName>
</protein>
<dbReference type="Pfam" id="PF00005">
    <property type="entry name" value="ABC_tran"/>
    <property type="match status" value="2"/>
</dbReference>
<comment type="subcellular location">
    <subcellularLocation>
        <location evidence="1">Membrane</location>
        <topology evidence="1">Multi-pass membrane protein</topology>
    </subcellularLocation>
</comment>
<keyword evidence="3" id="KW-0547">Nucleotide-binding</keyword>
<dbReference type="InterPro" id="IPR056264">
    <property type="entry name" value="R2_ABCA1-4-like"/>
</dbReference>
<evidence type="ECO:0000313" key="9">
    <source>
        <dbReference type="Proteomes" id="UP000694941"/>
    </source>
</evidence>
<dbReference type="Pfam" id="PF23321">
    <property type="entry name" value="R1_ABCA1"/>
    <property type="match status" value="1"/>
</dbReference>